<evidence type="ECO:0000313" key="1">
    <source>
        <dbReference type="EMBL" id="GCC17169.1"/>
    </source>
</evidence>
<sequence>MPVTAERIPGDLGSSARGGSLSLFLSLPLHCSASCIIFLSVPELQQGRAEWPGSYRRLSPGASAGITPGNV</sequence>
<evidence type="ECO:0000313" key="2">
    <source>
        <dbReference type="Proteomes" id="UP000287033"/>
    </source>
</evidence>
<dbReference type="Proteomes" id="UP000287033">
    <property type="component" value="Unassembled WGS sequence"/>
</dbReference>
<name>A0A401RG92_CHIPU</name>
<protein>
    <submittedName>
        <fullName evidence="1">Uncharacterized protein</fullName>
    </submittedName>
</protein>
<proteinExistence type="predicted"/>
<keyword evidence="2" id="KW-1185">Reference proteome</keyword>
<accession>A0A401RG92</accession>
<reference evidence="1 2" key="1">
    <citation type="journal article" date="2018" name="Nat. Ecol. Evol.">
        <title>Shark genomes provide insights into elasmobranch evolution and the origin of vertebrates.</title>
        <authorList>
            <person name="Hara Y"/>
            <person name="Yamaguchi K"/>
            <person name="Onimaru K"/>
            <person name="Kadota M"/>
            <person name="Koyanagi M"/>
            <person name="Keeley SD"/>
            <person name="Tatsumi K"/>
            <person name="Tanaka K"/>
            <person name="Motone F"/>
            <person name="Kageyama Y"/>
            <person name="Nozu R"/>
            <person name="Adachi N"/>
            <person name="Nishimura O"/>
            <person name="Nakagawa R"/>
            <person name="Tanegashima C"/>
            <person name="Kiyatake I"/>
            <person name="Matsumoto R"/>
            <person name="Murakumo K"/>
            <person name="Nishida K"/>
            <person name="Terakita A"/>
            <person name="Kuratani S"/>
            <person name="Sato K"/>
            <person name="Hyodo S Kuraku.S."/>
        </authorList>
    </citation>
    <scope>NUCLEOTIDE SEQUENCE [LARGE SCALE GENOMIC DNA]</scope>
</reference>
<dbReference type="AlphaFoldDB" id="A0A401RG92"/>
<dbReference type="EMBL" id="BEZZ01008086">
    <property type="protein sequence ID" value="GCC17169.1"/>
    <property type="molecule type" value="Genomic_DNA"/>
</dbReference>
<comment type="caution">
    <text evidence="1">The sequence shown here is derived from an EMBL/GenBank/DDBJ whole genome shotgun (WGS) entry which is preliminary data.</text>
</comment>
<organism evidence="1 2">
    <name type="scientific">Chiloscyllium punctatum</name>
    <name type="common">Brownbanded bambooshark</name>
    <name type="synonym">Hemiscyllium punctatum</name>
    <dbReference type="NCBI Taxonomy" id="137246"/>
    <lineage>
        <taxon>Eukaryota</taxon>
        <taxon>Metazoa</taxon>
        <taxon>Chordata</taxon>
        <taxon>Craniata</taxon>
        <taxon>Vertebrata</taxon>
        <taxon>Chondrichthyes</taxon>
        <taxon>Elasmobranchii</taxon>
        <taxon>Galeomorphii</taxon>
        <taxon>Galeoidea</taxon>
        <taxon>Orectolobiformes</taxon>
        <taxon>Hemiscylliidae</taxon>
        <taxon>Chiloscyllium</taxon>
    </lineage>
</organism>
<gene>
    <name evidence="1" type="ORF">chiPu_0022471</name>
</gene>